<dbReference type="OrthoDB" id="202825at2759"/>
<evidence type="ECO:0000313" key="2">
    <source>
        <dbReference type="EMBL" id="KAF2269787.1"/>
    </source>
</evidence>
<name>A0A9P4NAS6_9PLEO</name>
<keyword evidence="3" id="KW-1185">Reference proteome</keyword>
<dbReference type="EMBL" id="ML986581">
    <property type="protein sequence ID" value="KAF2269787.1"/>
    <property type="molecule type" value="Genomic_DNA"/>
</dbReference>
<dbReference type="AlphaFoldDB" id="A0A9P4NAS6"/>
<evidence type="ECO:0000256" key="1">
    <source>
        <dbReference type="SAM" id="MobiDB-lite"/>
    </source>
</evidence>
<reference evidence="3" key="1">
    <citation type="journal article" date="2020" name="Stud. Mycol.">
        <title>101 Dothideomycetes genomes: A test case for predicting lifestyles and emergence of pathogens.</title>
        <authorList>
            <person name="Haridas S."/>
            <person name="Albert R."/>
            <person name="Binder M."/>
            <person name="Bloem J."/>
            <person name="LaButti K."/>
            <person name="Salamov A."/>
            <person name="Andreopoulos B."/>
            <person name="Baker S."/>
            <person name="Barry K."/>
            <person name="Bills G."/>
            <person name="Bluhm B."/>
            <person name="Cannon C."/>
            <person name="Castanera R."/>
            <person name="Culley D."/>
            <person name="Daum C."/>
            <person name="Ezra D."/>
            <person name="Gonzalez J."/>
            <person name="Henrissat B."/>
            <person name="Kuo A."/>
            <person name="Liang C."/>
            <person name="Lipzen A."/>
            <person name="Lutzoni F."/>
            <person name="Magnuson J."/>
            <person name="Mondo S."/>
            <person name="Nolan M."/>
            <person name="Ohm R."/>
            <person name="Pangilinan J."/>
            <person name="Park H.-J."/>
            <person name="Ramirez L."/>
            <person name="Alfaro M."/>
            <person name="Sun H."/>
            <person name="Tritt A."/>
            <person name="Yoshinaga Y."/>
            <person name="Zwiers L.-H."/>
            <person name="Turgeon B."/>
            <person name="Goodwin S."/>
            <person name="Spatafora J."/>
            <person name="Crous P."/>
            <person name="Grigoriev I."/>
        </authorList>
    </citation>
    <scope>NUCLEOTIDE SEQUENCE [LARGE SCALE GENOMIC DNA]</scope>
    <source>
        <strain evidence="3">CBS 304.66</strain>
    </source>
</reference>
<gene>
    <name evidence="2" type="ORF">CC78DRAFT_564477</name>
</gene>
<feature type="region of interest" description="Disordered" evidence="1">
    <location>
        <begin position="95"/>
        <end position="135"/>
    </location>
</feature>
<evidence type="ECO:0000313" key="3">
    <source>
        <dbReference type="Proteomes" id="UP000800093"/>
    </source>
</evidence>
<feature type="compositionally biased region" description="Basic residues" evidence="1">
    <location>
        <begin position="110"/>
        <end position="125"/>
    </location>
</feature>
<organism evidence="2 3">
    <name type="scientific">Lojkania enalia</name>
    <dbReference type="NCBI Taxonomy" id="147567"/>
    <lineage>
        <taxon>Eukaryota</taxon>
        <taxon>Fungi</taxon>
        <taxon>Dikarya</taxon>
        <taxon>Ascomycota</taxon>
        <taxon>Pezizomycotina</taxon>
        <taxon>Dothideomycetes</taxon>
        <taxon>Pleosporomycetidae</taxon>
        <taxon>Pleosporales</taxon>
        <taxon>Pleosporales incertae sedis</taxon>
        <taxon>Lojkania</taxon>
    </lineage>
</organism>
<feature type="region of interest" description="Disordered" evidence="1">
    <location>
        <begin position="201"/>
        <end position="220"/>
    </location>
</feature>
<accession>A0A9P4NAS6</accession>
<proteinExistence type="predicted"/>
<dbReference type="Proteomes" id="UP000800093">
    <property type="component" value="Unassembled WGS sequence"/>
</dbReference>
<sequence>MASNPDTPSKAAPSGVQVALAIAILRSKPKDITVRNYVQQLRSYLRAEHRTAGNDNRRHLDSVMYWKDQYEVSEEKCRGLEHRITQLERANDALQSRQNVESVHTETSSKRKRGVKKQAKTSKRSKVSDNISDPFAPATQDMLAVDSDVLDPLGEAGTKLTQSLYLVYKLFKQNSADTEPIYFGLIETARAIGDVISTASKRHERPVDQTKRPSTPFEMDNSELSSVIRASARAFTSLLVGLKRVSDNDVENRLTSFIIFECVKMFRTILDSIGVAAHATAAARLSSSTNYNANRPKASVSTKESNPSRTIAQFVNAIVAYLNKSDPIHREIFEGFLFILLEQVGKRLYYCVFGRNRNATLRADIALPPNDHLPAVAARNETESLAVKLEALALIAILERAIALAPYHLNARTVSSSSTSSRTNKSTALAHSLTSKALPTASKVPLSMHAKERLQRTLINCMWGEEEQDEFSDALRMPARLGGLPNVPKMNERDVGDWFEEEVWRLVGLDLLESRIQW</sequence>
<protein>
    <submittedName>
        <fullName evidence="2">Uncharacterized protein</fullName>
    </submittedName>
</protein>
<comment type="caution">
    <text evidence="2">The sequence shown here is derived from an EMBL/GenBank/DDBJ whole genome shotgun (WGS) entry which is preliminary data.</text>
</comment>